<gene>
    <name evidence="2" type="ORF">XD94_0802</name>
</gene>
<feature type="domain" description="Rubrerythrin diiron-binding" evidence="1">
    <location>
        <begin position="6"/>
        <end position="147"/>
    </location>
</feature>
<dbReference type="EMBL" id="LGGP01000118">
    <property type="protein sequence ID" value="KUK80734.1"/>
    <property type="molecule type" value="Genomic_DNA"/>
</dbReference>
<dbReference type="CDD" id="cd01045">
    <property type="entry name" value="Ferritin_like_AB"/>
    <property type="match status" value="1"/>
</dbReference>
<proteinExistence type="predicted"/>
<comment type="caution">
    <text evidence="2">The sequence shown here is derived from an EMBL/GenBank/DDBJ whole genome shotgun (WGS) entry which is preliminary data.</text>
</comment>
<dbReference type="PANTHER" id="PTHR33531:SF7">
    <property type="entry name" value="HYPOTHETICAL MEMBRANE PROTEIN, CONSERVED"/>
    <property type="match status" value="1"/>
</dbReference>
<evidence type="ECO:0000313" key="3">
    <source>
        <dbReference type="Proteomes" id="UP000054092"/>
    </source>
</evidence>
<dbReference type="InterPro" id="IPR009078">
    <property type="entry name" value="Ferritin-like_SF"/>
</dbReference>
<dbReference type="InterPro" id="IPR012347">
    <property type="entry name" value="Ferritin-like"/>
</dbReference>
<dbReference type="PANTHER" id="PTHR33531">
    <property type="entry name" value="RUBRERYTHRIN SUBFAMILY"/>
    <property type="match status" value="1"/>
</dbReference>
<sequence>MLSPHEVLEVALRIETEGENFYRELAESAHNDRQGSVFRFLSSQERSHADTFRTLLRRFEEEAIELINWDDARQYMAALTEASVFSDELKDAMSRSDYKKAIEHAIEVEKKSIAFYESLLKNSKADTVEALEKVISEEKNHVELLEGLR</sequence>
<evidence type="ECO:0000259" key="1">
    <source>
        <dbReference type="Pfam" id="PF02915"/>
    </source>
</evidence>
<dbReference type="Pfam" id="PF02915">
    <property type="entry name" value="Rubrerythrin"/>
    <property type="match status" value="1"/>
</dbReference>
<name>A0A101HPV5_9BACT</name>
<dbReference type="GO" id="GO:0016491">
    <property type="term" value="F:oxidoreductase activity"/>
    <property type="evidence" value="ECO:0007669"/>
    <property type="project" value="InterPro"/>
</dbReference>
<dbReference type="SUPFAM" id="SSF47240">
    <property type="entry name" value="Ferritin-like"/>
    <property type="match status" value="1"/>
</dbReference>
<dbReference type="AlphaFoldDB" id="A0A101HPV5"/>
<dbReference type="Proteomes" id="UP000054092">
    <property type="component" value="Unassembled WGS sequence"/>
</dbReference>
<dbReference type="InterPro" id="IPR003251">
    <property type="entry name" value="Rr_diiron-bd_dom"/>
</dbReference>
<dbReference type="Gene3D" id="1.20.1260.10">
    <property type="match status" value="1"/>
</dbReference>
<evidence type="ECO:0000313" key="2">
    <source>
        <dbReference type="EMBL" id="KUK80734.1"/>
    </source>
</evidence>
<accession>A0A101HPV5</accession>
<dbReference type="GO" id="GO:0046872">
    <property type="term" value="F:metal ion binding"/>
    <property type="evidence" value="ECO:0007669"/>
    <property type="project" value="InterPro"/>
</dbReference>
<protein>
    <recommendedName>
        <fullName evidence="1">Rubrerythrin diiron-binding domain-containing protein</fullName>
    </recommendedName>
</protein>
<reference evidence="3" key="1">
    <citation type="journal article" date="2015" name="MBio">
        <title>Genome-Resolved Metagenomic Analysis Reveals Roles for Candidate Phyla and Other Microbial Community Members in Biogeochemical Transformations in Oil Reservoirs.</title>
        <authorList>
            <person name="Hu P."/>
            <person name="Tom L."/>
            <person name="Singh A."/>
            <person name="Thomas B.C."/>
            <person name="Baker B.J."/>
            <person name="Piceno Y.M."/>
            <person name="Andersen G.L."/>
            <person name="Banfield J.F."/>
        </authorList>
    </citation>
    <scope>NUCLEOTIDE SEQUENCE [LARGE SCALE GENOMIC DNA]</scope>
</reference>
<organism evidence="2 3">
    <name type="scientific">Mesotoga prima</name>
    <dbReference type="NCBI Taxonomy" id="1184387"/>
    <lineage>
        <taxon>Bacteria</taxon>
        <taxon>Thermotogati</taxon>
        <taxon>Thermotogota</taxon>
        <taxon>Thermotogae</taxon>
        <taxon>Kosmotogales</taxon>
        <taxon>Kosmotogaceae</taxon>
        <taxon>Mesotoga</taxon>
    </lineage>
</organism>
<dbReference type="PATRIC" id="fig|1184387.3.peg.1191"/>